<dbReference type="InterPro" id="IPR036890">
    <property type="entry name" value="HATPase_C_sf"/>
</dbReference>
<dbReference type="CDD" id="cd00082">
    <property type="entry name" value="HisKA"/>
    <property type="match status" value="1"/>
</dbReference>
<dbReference type="Gene3D" id="3.40.50.2300">
    <property type="match status" value="1"/>
</dbReference>
<evidence type="ECO:0000256" key="1">
    <source>
        <dbReference type="ARBA" id="ARBA00022553"/>
    </source>
</evidence>
<organism evidence="5">
    <name type="scientific">Petromyces alliaceus</name>
    <name type="common">Aspergillus alliaceus</name>
    <dbReference type="NCBI Taxonomy" id="209559"/>
    <lineage>
        <taxon>Eukaryota</taxon>
        <taxon>Fungi</taxon>
        <taxon>Dikarya</taxon>
        <taxon>Ascomycota</taxon>
        <taxon>Pezizomycotina</taxon>
        <taxon>Eurotiomycetes</taxon>
        <taxon>Eurotiomycetidae</taxon>
        <taxon>Eurotiales</taxon>
        <taxon>Aspergillaceae</taxon>
        <taxon>Aspergillus</taxon>
        <taxon>Aspergillus subgen. Circumdati</taxon>
    </lineage>
</organism>
<dbReference type="Gene3D" id="1.10.287.130">
    <property type="match status" value="1"/>
</dbReference>
<dbReference type="EMBL" id="ML735216">
    <property type="protein sequence ID" value="KAE8396011.1"/>
    <property type="molecule type" value="Genomic_DNA"/>
</dbReference>
<dbReference type="SUPFAM" id="SSF47384">
    <property type="entry name" value="Homodimeric domain of signal transducing histidine kinase"/>
    <property type="match status" value="1"/>
</dbReference>
<dbReference type="SUPFAM" id="SSF55874">
    <property type="entry name" value="ATPase domain of HSP90 chaperone/DNA topoisomerase II/histidine kinase"/>
    <property type="match status" value="1"/>
</dbReference>
<dbReference type="Proteomes" id="UP000326877">
    <property type="component" value="Unassembled WGS sequence"/>
</dbReference>
<feature type="region of interest" description="Disordered" evidence="3">
    <location>
        <begin position="410"/>
        <end position="448"/>
    </location>
</feature>
<proteinExistence type="predicted"/>
<dbReference type="Pfam" id="PF02518">
    <property type="entry name" value="HATPase_c"/>
    <property type="match status" value="1"/>
</dbReference>
<name>A0A5N7CPA2_PETAA</name>
<dbReference type="PROSITE" id="PS50110">
    <property type="entry name" value="RESPONSE_REGULATORY"/>
    <property type="match status" value="1"/>
</dbReference>
<reference evidence="5" key="1">
    <citation type="submission" date="2019-04" db="EMBL/GenBank/DDBJ databases">
        <title>Friends and foes A comparative genomics studyof 23 Aspergillus species from section Flavi.</title>
        <authorList>
            <consortium name="DOE Joint Genome Institute"/>
            <person name="Kjaerbolling I."/>
            <person name="Vesth T."/>
            <person name="Frisvad J.C."/>
            <person name="Nybo J.L."/>
            <person name="Theobald S."/>
            <person name="Kildgaard S."/>
            <person name="Isbrandt T."/>
            <person name="Kuo A."/>
            <person name="Sato A."/>
            <person name="Lyhne E.K."/>
            <person name="Kogle M.E."/>
            <person name="Wiebenga A."/>
            <person name="Kun R.S."/>
            <person name="Lubbers R.J."/>
            <person name="Makela M.R."/>
            <person name="Barry K."/>
            <person name="Chovatia M."/>
            <person name="Clum A."/>
            <person name="Daum C."/>
            <person name="Haridas S."/>
            <person name="He G."/>
            <person name="LaButti K."/>
            <person name="Lipzen A."/>
            <person name="Mondo S."/>
            <person name="Riley R."/>
            <person name="Salamov A."/>
            <person name="Simmons B.A."/>
            <person name="Magnuson J.K."/>
            <person name="Henrissat B."/>
            <person name="Mortensen U.H."/>
            <person name="Larsen T.O."/>
            <person name="Devries R.P."/>
            <person name="Grigoriev I.V."/>
            <person name="Machida M."/>
            <person name="Baker S.E."/>
            <person name="Andersen M.R."/>
        </authorList>
    </citation>
    <scope>NUCLEOTIDE SEQUENCE [LARGE SCALE GENOMIC DNA]</scope>
    <source>
        <strain evidence="5">IBT 14317</strain>
    </source>
</reference>
<sequence>MASTCYGIDMHQLSHTFSEANSIAFFPLWDFQERRWFAGCFAWIKNYMRLFVESKYLTYLTAFNNSVLAEISRLDLRAADREKADFISSVSHERRSPLHGILTMLDIIKETNVTSVQRSLIDITINSLIEPTTHNGQPEHPGAPQGSHFDAPALINQVNLAVLIEEVAEALLASQDYLGRNAEALFSATEQTSDRAFRESNLRNSVPRVIFVIVDIQWRESWDYCVSAGAWRRVVLNLFGNALKFTFSRFVQLKLRHDTLKGGRQNLPAVLIQISDSRRGISPDISFTDLYIPVQQEDSPSPGIGVGLNIVYRIREHEHFDISIITEHEYRYGGAEESSVMYAKRSRARKHPATSFPIIVLCKHAHSWFNKQRDPREPVVFLQQPIAPKTLAAALMSCLEQSTQSRVVGNEEVRNVSRTVDEDTGDSELNLASSAPLNNTEQDQKEASDKTLVTYKVEGEAFDAIIMDISMPVMDGVTASRQIRNYEKSNSLSPMTIIALTAIDTQAMKKGAMGSGIDIFLTKPANMNQVKEILSRLPN</sequence>
<dbReference type="InterPro" id="IPR011006">
    <property type="entry name" value="CheY-like_superfamily"/>
</dbReference>
<dbReference type="Gene3D" id="3.30.565.10">
    <property type="entry name" value="Histidine kinase-like ATPase, C-terminal domain"/>
    <property type="match status" value="1"/>
</dbReference>
<accession>A0A5N7CPA2</accession>
<evidence type="ECO:0000313" key="5">
    <source>
        <dbReference type="EMBL" id="KAE8396011.1"/>
    </source>
</evidence>
<dbReference type="InterPro" id="IPR003594">
    <property type="entry name" value="HATPase_dom"/>
</dbReference>
<feature type="domain" description="Response regulatory" evidence="4">
    <location>
        <begin position="403"/>
        <end position="538"/>
    </location>
</feature>
<feature type="compositionally biased region" description="Basic and acidic residues" evidence="3">
    <location>
        <begin position="410"/>
        <end position="421"/>
    </location>
</feature>
<evidence type="ECO:0000256" key="2">
    <source>
        <dbReference type="PROSITE-ProRule" id="PRU00169"/>
    </source>
</evidence>
<dbReference type="Pfam" id="PF00072">
    <property type="entry name" value="Response_reg"/>
    <property type="match status" value="1"/>
</dbReference>
<dbReference type="GO" id="GO:0000155">
    <property type="term" value="F:phosphorelay sensor kinase activity"/>
    <property type="evidence" value="ECO:0007669"/>
    <property type="project" value="InterPro"/>
</dbReference>
<dbReference type="InterPro" id="IPR001789">
    <property type="entry name" value="Sig_transdc_resp-reg_receiver"/>
</dbReference>
<evidence type="ECO:0000256" key="3">
    <source>
        <dbReference type="SAM" id="MobiDB-lite"/>
    </source>
</evidence>
<keyword evidence="1 2" id="KW-0597">Phosphoprotein</keyword>
<dbReference type="InterPro" id="IPR050956">
    <property type="entry name" value="2C_system_His_kinase"/>
</dbReference>
<feature type="compositionally biased region" description="Polar residues" evidence="3">
    <location>
        <begin position="430"/>
        <end position="441"/>
    </location>
</feature>
<gene>
    <name evidence="5" type="ORF">BDV23DRAFT_178076</name>
</gene>
<feature type="modified residue" description="4-aspartylphosphate" evidence="2">
    <location>
        <position position="468"/>
    </location>
</feature>
<dbReference type="PANTHER" id="PTHR43719">
    <property type="entry name" value="TWO-COMPONENT HISTIDINE KINASE"/>
    <property type="match status" value="1"/>
</dbReference>
<evidence type="ECO:0000259" key="4">
    <source>
        <dbReference type="PROSITE" id="PS50110"/>
    </source>
</evidence>
<dbReference type="SUPFAM" id="SSF52172">
    <property type="entry name" value="CheY-like"/>
    <property type="match status" value="1"/>
</dbReference>
<dbReference type="SMART" id="SM00387">
    <property type="entry name" value="HATPase_c"/>
    <property type="match status" value="1"/>
</dbReference>
<dbReference type="InterPro" id="IPR036097">
    <property type="entry name" value="HisK_dim/P_sf"/>
</dbReference>
<dbReference type="SMART" id="SM00448">
    <property type="entry name" value="REC"/>
    <property type="match status" value="1"/>
</dbReference>
<dbReference type="InterPro" id="IPR003661">
    <property type="entry name" value="HisK_dim/P_dom"/>
</dbReference>
<dbReference type="OrthoDB" id="303614at2759"/>
<dbReference type="CDD" id="cd17546">
    <property type="entry name" value="REC_hyHK_CKI1_RcsC-like"/>
    <property type="match status" value="1"/>
</dbReference>
<protein>
    <recommendedName>
        <fullName evidence="4">Response regulatory domain-containing protein</fullName>
    </recommendedName>
</protein>
<dbReference type="AlphaFoldDB" id="A0A5N7CPA2"/>
<dbReference type="PANTHER" id="PTHR43719:SF11">
    <property type="entry name" value="HISTIDINE KINASE_RESPONSE REGULATOR, PUTATIVE-RELATED"/>
    <property type="match status" value="1"/>
</dbReference>